<feature type="domain" description="ABC-2 type transporter transmembrane" evidence="6">
    <location>
        <begin position="21"/>
        <end position="385"/>
    </location>
</feature>
<evidence type="ECO:0000313" key="8">
    <source>
        <dbReference type="Proteomes" id="UP000199400"/>
    </source>
</evidence>
<dbReference type="Pfam" id="PF12698">
    <property type="entry name" value="ABC2_membrane_3"/>
    <property type="match status" value="1"/>
</dbReference>
<evidence type="ECO:0000313" key="7">
    <source>
        <dbReference type="EMBL" id="SFF39098.1"/>
    </source>
</evidence>
<feature type="transmembrane region" description="Helical" evidence="5">
    <location>
        <begin position="237"/>
        <end position="262"/>
    </location>
</feature>
<accession>A0A1I2IBS3</accession>
<feature type="transmembrane region" description="Helical" evidence="5">
    <location>
        <begin position="325"/>
        <end position="351"/>
    </location>
</feature>
<evidence type="ECO:0000256" key="4">
    <source>
        <dbReference type="ARBA" id="ARBA00023136"/>
    </source>
</evidence>
<dbReference type="GO" id="GO:0016020">
    <property type="term" value="C:membrane"/>
    <property type="evidence" value="ECO:0007669"/>
    <property type="project" value="UniProtKB-SubCell"/>
</dbReference>
<proteinExistence type="predicted"/>
<keyword evidence="3 5" id="KW-1133">Transmembrane helix</keyword>
<dbReference type="PANTHER" id="PTHR43471">
    <property type="entry name" value="ABC TRANSPORTER PERMEASE"/>
    <property type="match status" value="1"/>
</dbReference>
<reference evidence="8" key="1">
    <citation type="submission" date="2016-10" db="EMBL/GenBank/DDBJ databases">
        <authorList>
            <person name="Varghese N."/>
            <person name="Submissions S."/>
        </authorList>
    </citation>
    <scope>NUCLEOTIDE SEQUENCE [LARGE SCALE GENOMIC DNA]</scope>
    <source>
        <strain evidence="8">ATCC 25963</strain>
    </source>
</reference>
<dbReference type="OrthoDB" id="5486437at2"/>
<dbReference type="GO" id="GO:0140359">
    <property type="term" value="F:ABC-type transporter activity"/>
    <property type="evidence" value="ECO:0007669"/>
    <property type="project" value="InterPro"/>
</dbReference>
<dbReference type="Proteomes" id="UP000199400">
    <property type="component" value="Unassembled WGS sequence"/>
</dbReference>
<comment type="subcellular location">
    <subcellularLocation>
        <location evidence="1">Membrane</location>
        <topology evidence="1">Multi-pass membrane protein</topology>
    </subcellularLocation>
</comment>
<evidence type="ECO:0000256" key="3">
    <source>
        <dbReference type="ARBA" id="ARBA00022989"/>
    </source>
</evidence>
<dbReference type="InterPro" id="IPR013525">
    <property type="entry name" value="ABC2_TM"/>
</dbReference>
<dbReference type="PANTHER" id="PTHR43471:SF3">
    <property type="entry name" value="ABC TRANSPORTER PERMEASE PROTEIN NATB"/>
    <property type="match status" value="1"/>
</dbReference>
<name>A0A1I2IBS3_9BACT</name>
<evidence type="ECO:0000256" key="5">
    <source>
        <dbReference type="SAM" id="Phobius"/>
    </source>
</evidence>
<evidence type="ECO:0000259" key="6">
    <source>
        <dbReference type="Pfam" id="PF12698"/>
    </source>
</evidence>
<feature type="transmembrane region" description="Helical" evidence="5">
    <location>
        <begin position="282"/>
        <end position="313"/>
    </location>
</feature>
<feature type="transmembrane region" description="Helical" evidence="5">
    <location>
        <begin position="21"/>
        <end position="42"/>
    </location>
</feature>
<keyword evidence="4 5" id="KW-0472">Membrane</keyword>
<keyword evidence="8" id="KW-1185">Reference proteome</keyword>
<feature type="transmembrane region" description="Helical" evidence="5">
    <location>
        <begin position="371"/>
        <end position="395"/>
    </location>
</feature>
<dbReference type="RefSeq" id="WP_096331046.1">
    <property type="nucleotide sequence ID" value="NZ_FOMX01000060.1"/>
</dbReference>
<evidence type="ECO:0000256" key="1">
    <source>
        <dbReference type="ARBA" id="ARBA00004141"/>
    </source>
</evidence>
<dbReference type="STRING" id="54.SAMN02745121_08549"/>
<organism evidence="7 8">
    <name type="scientific">Nannocystis exedens</name>
    <dbReference type="NCBI Taxonomy" id="54"/>
    <lineage>
        <taxon>Bacteria</taxon>
        <taxon>Pseudomonadati</taxon>
        <taxon>Myxococcota</taxon>
        <taxon>Polyangia</taxon>
        <taxon>Nannocystales</taxon>
        <taxon>Nannocystaceae</taxon>
        <taxon>Nannocystis</taxon>
    </lineage>
</organism>
<protein>
    <submittedName>
        <fullName evidence="7">Sodium transport system permease protein</fullName>
    </submittedName>
</protein>
<keyword evidence="2 5" id="KW-0812">Transmembrane</keyword>
<sequence>MSSPALVVFRKELRDTLRDRRTLVAMVVVPLLLFPLLMVGMAKFSQSRAAEARDKTLAVAVADAEAGAGGRGSGLADWLRQEPGLAITEVQDVTALPEQVRTEQLDAAIIIPAGYGAAMAAHQPAPLQLLHKSSDDFDIPRTRLEQALGRFEQKLLDERLRGLGIEPRSIDPLDVQRTDVVSSRELFGKLLGGLLPYMFIIFCFTGGMYPAIDLAAGEKERGTLETLLSSPASRLQIALGKFAVVTLTGFTSALLATVGMYVSVRQGVEGIPPAILSAIQSVLAPGTIALVLALLLPLSVFFAAALLMLSLYARSYKEAMSVISPLMIVVVVPAAIALAPGVRLGLVTALVPVLNVSLATREIIAGTAEPLHLALVFASLLVLAAGGMAACARWFSREDIVFRS</sequence>
<feature type="transmembrane region" description="Helical" evidence="5">
    <location>
        <begin position="194"/>
        <end position="216"/>
    </location>
</feature>
<evidence type="ECO:0000256" key="2">
    <source>
        <dbReference type="ARBA" id="ARBA00022692"/>
    </source>
</evidence>
<dbReference type="EMBL" id="FOMX01000060">
    <property type="protein sequence ID" value="SFF39098.1"/>
    <property type="molecule type" value="Genomic_DNA"/>
</dbReference>
<dbReference type="AlphaFoldDB" id="A0A1I2IBS3"/>
<gene>
    <name evidence="7" type="ORF">SAMN02745121_08549</name>
</gene>